<evidence type="ECO:0000259" key="3">
    <source>
        <dbReference type="PROSITE" id="PS51635"/>
    </source>
</evidence>
<protein>
    <submittedName>
        <fullName evidence="4">Latex allergen from Hevea brasiliensis</fullName>
    </submittedName>
</protein>
<feature type="short sequence motif" description="DGA/G" evidence="2">
    <location>
        <begin position="178"/>
        <end position="180"/>
    </location>
</feature>
<dbReference type="SUPFAM" id="SSF52151">
    <property type="entry name" value="FabD/lysophospholipase-like"/>
    <property type="match status" value="1"/>
</dbReference>
<dbReference type="InterPro" id="IPR016035">
    <property type="entry name" value="Acyl_Trfase/lysoPLipase"/>
</dbReference>
<evidence type="ECO:0000256" key="1">
    <source>
        <dbReference type="ARBA" id="ARBA00023098"/>
    </source>
</evidence>
<dbReference type="EMBL" id="AAOF01000002">
    <property type="protein sequence ID" value="EAR22756.1"/>
    <property type="molecule type" value="Genomic_DNA"/>
</dbReference>
<evidence type="ECO:0000256" key="2">
    <source>
        <dbReference type="PROSITE-ProRule" id="PRU01161"/>
    </source>
</evidence>
<dbReference type="InterPro" id="IPR047156">
    <property type="entry name" value="Teg/CotR/CapV-like"/>
</dbReference>
<proteinExistence type="predicted"/>
<evidence type="ECO:0000313" key="5">
    <source>
        <dbReference type="Proteomes" id="UP000003374"/>
    </source>
</evidence>
<dbReference type="GO" id="GO:0016042">
    <property type="term" value="P:lipid catabolic process"/>
    <property type="evidence" value="ECO:0007669"/>
    <property type="project" value="UniProtKB-UniRule"/>
</dbReference>
<keyword evidence="1 2" id="KW-0443">Lipid metabolism</keyword>
<dbReference type="Gene3D" id="3.40.1090.10">
    <property type="entry name" value="Cytosolic phospholipase A2 catalytic domain"/>
    <property type="match status" value="1"/>
</dbReference>
<accession>A4BNF7</accession>
<dbReference type="eggNOG" id="COG3621">
    <property type="taxonomic scope" value="Bacteria"/>
</dbReference>
<dbReference type="Pfam" id="PF01734">
    <property type="entry name" value="Patatin"/>
    <property type="match status" value="1"/>
</dbReference>
<keyword evidence="5" id="KW-1185">Reference proteome</keyword>
<dbReference type="AlphaFoldDB" id="A4BNF7"/>
<dbReference type="CDD" id="cd07213">
    <property type="entry name" value="Pat17_PNPLA8_PNPLA9_like1"/>
    <property type="match status" value="1"/>
</dbReference>
<dbReference type="GO" id="GO:0016787">
    <property type="term" value="F:hydrolase activity"/>
    <property type="evidence" value="ECO:0007669"/>
    <property type="project" value="UniProtKB-UniRule"/>
</dbReference>
<name>A4BNF7_9GAMM</name>
<comment type="caution">
    <text evidence="4">The sequence shown here is derived from an EMBL/GenBank/DDBJ whole genome shotgun (WGS) entry which is preliminary data.</text>
</comment>
<sequence length="308" mass="33693">MGEYRILALDGGGVRGVVTAVLLERLLKVAPSLIGVADLLAGTSSGGILALGLAGGLSPTQLRQLYERKGQAIFHDSRRPFGAEVGQRPTAAYDNGALCRELKGSLGEATRLADLHKQVLVPACDLDNEAVDPWERTWRPKLFHNLSGSEDADRLVYRVALYTSAAPMYFPSVDGFIDGGVYANNPSMVAIAHAVRARCEASALTLPELRVLSLGNGNVGRYISGRRHDWGSTHWLGAGLLDLMNDASVAITDFQCRQLLRERYFRFAPLLPMDKPILLDESARLPELVDYAEHLDLSELAAWLEENW</sequence>
<feature type="active site" description="Proton acceptor" evidence="2">
    <location>
        <position position="178"/>
    </location>
</feature>
<feature type="domain" description="PNPLA" evidence="3">
    <location>
        <begin position="7"/>
        <end position="191"/>
    </location>
</feature>
<evidence type="ECO:0000313" key="4">
    <source>
        <dbReference type="EMBL" id="EAR22756.1"/>
    </source>
</evidence>
<feature type="active site" description="Nucleophile" evidence="2">
    <location>
        <position position="44"/>
    </location>
</feature>
<keyword evidence="2" id="KW-0442">Lipid degradation</keyword>
<feature type="short sequence motif" description="GXSXG" evidence="2">
    <location>
        <begin position="42"/>
        <end position="46"/>
    </location>
</feature>
<reference evidence="4 5" key="1">
    <citation type="submission" date="2006-02" db="EMBL/GenBank/DDBJ databases">
        <authorList>
            <person name="Waterbury J."/>
            <person name="Ferriera S."/>
            <person name="Johnson J."/>
            <person name="Kravitz S."/>
            <person name="Halpern A."/>
            <person name="Remington K."/>
            <person name="Beeson K."/>
            <person name="Tran B."/>
            <person name="Rogers Y.-H."/>
            <person name="Friedman R."/>
            <person name="Venter J.C."/>
        </authorList>
    </citation>
    <scope>NUCLEOTIDE SEQUENCE [LARGE SCALE GENOMIC DNA]</scope>
    <source>
        <strain evidence="4 5">Nb-231</strain>
    </source>
</reference>
<dbReference type="PANTHER" id="PTHR24138">
    <property type="entry name" value="INTRACELLLAR PHOSPHOLIPASE A FAMILY"/>
    <property type="match status" value="1"/>
</dbReference>
<dbReference type="PROSITE" id="PS51635">
    <property type="entry name" value="PNPLA"/>
    <property type="match status" value="1"/>
</dbReference>
<dbReference type="InterPro" id="IPR002641">
    <property type="entry name" value="PNPLA_dom"/>
</dbReference>
<dbReference type="STRING" id="314278.NB231_09898"/>
<feature type="short sequence motif" description="GXGXXG" evidence="2">
    <location>
        <begin position="11"/>
        <end position="16"/>
    </location>
</feature>
<dbReference type="RefSeq" id="WP_005002044.1">
    <property type="nucleotide sequence ID" value="NZ_CH672427.1"/>
</dbReference>
<dbReference type="Proteomes" id="UP000003374">
    <property type="component" value="Unassembled WGS sequence"/>
</dbReference>
<organism evidence="4 5">
    <name type="scientific">Nitrococcus mobilis Nb-231</name>
    <dbReference type="NCBI Taxonomy" id="314278"/>
    <lineage>
        <taxon>Bacteria</taxon>
        <taxon>Pseudomonadati</taxon>
        <taxon>Pseudomonadota</taxon>
        <taxon>Gammaproteobacteria</taxon>
        <taxon>Chromatiales</taxon>
        <taxon>Ectothiorhodospiraceae</taxon>
        <taxon>Nitrococcus</taxon>
    </lineage>
</organism>
<dbReference type="HOGENOM" id="CLU_000288_144_9_6"/>
<dbReference type="PANTHER" id="PTHR24138:SF10">
    <property type="entry name" value="PHOSPHOLIPASE A2"/>
    <property type="match status" value="1"/>
</dbReference>
<gene>
    <name evidence="4" type="ORF">NB231_09898</name>
</gene>
<keyword evidence="2" id="KW-0378">Hydrolase</keyword>